<dbReference type="EMBL" id="JAATIP010000065">
    <property type="protein sequence ID" value="KAF4380372.1"/>
    <property type="molecule type" value="Genomic_DNA"/>
</dbReference>
<dbReference type="GO" id="GO:0009451">
    <property type="term" value="P:RNA modification"/>
    <property type="evidence" value="ECO:0007669"/>
    <property type="project" value="InterPro"/>
</dbReference>
<protein>
    <submittedName>
        <fullName evidence="1">Uncharacterized protein</fullName>
    </submittedName>
</protein>
<dbReference type="AlphaFoldDB" id="A0A7J6GC25"/>
<organism evidence="1 2">
    <name type="scientific">Cannabis sativa</name>
    <name type="common">Hemp</name>
    <name type="synonym">Marijuana</name>
    <dbReference type="NCBI Taxonomy" id="3483"/>
    <lineage>
        <taxon>Eukaryota</taxon>
        <taxon>Viridiplantae</taxon>
        <taxon>Streptophyta</taxon>
        <taxon>Embryophyta</taxon>
        <taxon>Tracheophyta</taxon>
        <taxon>Spermatophyta</taxon>
        <taxon>Magnoliopsida</taxon>
        <taxon>eudicotyledons</taxon>
        <taxon>Gunneridae</taxon>
        <taxon>Pentapetalae</taxon>
        <taxon>rosids</taxon>
        <taxon>fabids</taxon>
        <taxon>Rosales</taxon>
        <taxon>Cannabaceae</taxon>
        <taxon>Cannabis</taxon>
    </lineage>
</organism>
<proteinExistence type="predicted"/>
<comment type="caution">
    <text evidence="1">The sequence shown here is derived from an EMBL/GenBank/DDBJ whole genome shotgun (WGS) entry which is preliminary data.</text>
</comment>
<dbReference type="GO" id="GO:0003723">
    <property type="term" value="F:RNA binding"/>
    <property type="evidence" value="ECO:0007669"/>
    <property type="project" value="InterPro"/>
</dbReference>
<evidence type="ECO:0000313" key="1">
    <source>
        <dbReference type="EMBL" id="KAF4380372.1"/>
    </source>
</evidence>
<dbReference type="InterPro" id="IPR046960">
    <property type="entry name" value="PPR_At4g14850-like_plant"/>
</dbReference>
<accession>A0A7J6GC25</accession>
<gene>
    <name evidence="1" type="ORF">F8388_024665</name>
</gene>
<name>A0A7J6GC25_CANSA</name>
<evidence type="ECO:0000313" key="2">
    <source>
        <dbReference type="Proteomes" id="UP000525078"/>
    </source>
</evidence>
<dbReference type="PANTHER" id="PTHR47926">
    <property type="entry name" value="PENTATRICOPEPTIDE REPEAT-CONTAINING PROTEIN"/>
    <property type="match status" value="1"/>
</dbReference>
<sequence length="96" mass="10903">MSYARALQLTCVGLHRNRLIPYKLVSEQDGIPTKVEIVRLMVAIMCACRYAGLTRMRVNHSMRKDYGLNPTLEHYTCVVDLLGQSGRPSTRSLKVH</sequence>
<reference evidence="1 2" key="1">
    <citation type="journal article" date="2020" name="bioRxiv">
        <title>Sequence and annotation of 42 cannabis genomes reveals extensive copy number variation in cannabinoid synthesis and pathogen resistance genes.</title>
        <authorList>
            <person name="Mckernan K.J."/>
            <person name="Helbert Y."/>
            <person name="Kane L.T."/>
            <person name="Ebling H."/>
            <person name="Zhang L."/>
            <person name="Liu B."/>
            <person name="Eaton Z."/>
            <person name="Mclaughlin S."/>
            <person name="Kingan S."/>
            <person name="Baybayan P."/>
            <person name="Concepcion G."/>
            <person name="Jordan M."/>
            <person name="Riva A."/>
            <person name="Barbazuk W."/>
            <person name="Harkins T."/>
        </authorList>
    </citation>
    <scope>NUCLEOTIDE SEQUENCE [LARGE SCALE GENOMIC DNA]</scope>
    <source>
        <strain evidence="2">cv. Jamaican Lion 4</strain>
        <tissue evidence="1">Leaf</tissue>
    </source>
</reference>
<dbReference type="Proteomes" id="UP000525078">
    <property type="component" value="Unassembled WGS sequence"/>
</dbReference>